<proteinExistence type="predicted"/>
<evidence type="ECO:0000256" key="1">
    <source>
        <dbReference type="SAM" id="SignalP"/>
    </source>
</evidence>
<keyword evidence="1" id="KW-0732">Signal</keyword>
<dbReference type="SUPFAM" id="SSF54060">
    <property type="entry name" value="His-Me finger endonucleases"/>
    <property type="match status" value="1"/>
</dbReference>
<reference evidence="2" key="1">
    <citation type="submission" date="2021-12" db="EMBL/GenBank/DDBJ databases">
        <authorList>
            <person name="King R."/>
        </authorList>
    </citation>
    <scope>NUCLEOTIDE SEQUENCE</scope>
</reference>
<dbReference type="EMBL" id="OU963905">
    <property type="protein sequence ID" value="CAH0398555.1"/>
    <property type="molecule type" value="Genomic_DNA"/>
</dbReference>
<keyword evidence="3" id="KW-1185">Reference proteome</keyword>
<accession>A0ABN8AS24</accession>
<evidence type="ECO:0000313" key="3">
    <source>
        <dbReference type="Proteomes" id="UP001153292"/>
    </source>
</evidence>
<protein>
    <submittedName>
        <fullName evidence="2">Uncharacterized protein</fullName>
    </submittedName>
</protein>
<feature type="chain" id="PRO_5046138949" evidence="1">
    <location>
        <begin position="21"/>
        <end position="406"/>
    </location>
</feature>
<evidence type="ECO:0000313" key="2">
    <source>
        <dbReference type="EMBL" id="CAH0398555.1"/>
    </source>
</evidence>
<dbReference type="Gene3D" id="3.40.570.10">
    <property type="entry name" value="Extracellular Endonuclease, subunit A"/>
    <property type="match status" value="1"/>
</dbReference>
<name>A0ABN8AS24_CHISP</name>
<organism evidence="2 3">
    <name type="scientific">Chilo suppressalis</name>
    <name type="common">Asiatic rice borer moth</name>
    <dbReference type="NCBI Taxonomy" id="168631"/>
    <lineage>
        <taxon>Eukaryota</taxon>
        <taxon>Metazoa</taxon>
        <taxon>Ecdysozoa</taxon>
        <taxon>Arthropoda</taxon>
        <taxon>Hexapoda</taxon>
        <taxon>Insecta</taxon>
        <taxon>Pterygota</taxon>
        <taxon>Neoptera</taxon>
        <taxon>Endopterygota</taxon>
        <taxon>Lepidoptera</taxon>
        <taxon>Glossata</taxon>
        <taxon>Ditrysia</taxon>
        <taxon>Pyraloidea</taxon>
        <taxon>Crambidae</taxon>
        <taxon>Crambinae</taxon>
        <taxon>Chilo</taxon>
    </lineage>
</organism>
<dbReference type="Proteomes" id="UP001153292">
    <property type="component" value="Chromosome 12"/>
</dbReference>
<dbReference type="InterPro" id="IPR044925">
    <property type="entry name" value="His-Me_finger_sf"/>
</dbReference>
<feature type="signal peptide" evidence="1">
    <location>
        <begin position="1"/>
        <end position="20"/>
    </location>
</feature>
<sequence>MVPWVFSVCFLVFSVKIAASEDPPCIIDLECPECIPDNMPLVTSHRAVNGSVRAQSRDEVLLSCGGGKFLAFPLRTTLTAVCEAGRYRLHHDHTLRHLLELGCQESVLEDVLHQVEHCPPPLQGRAYQLQVSAGRTRHLALVCFDADRGRAERARAGRLTLAPHNDRAAPLTLLGNFNHMFDARTRRDAERLYRDRASLNRRLQEILKHDRVSLAGQTLTSASLLAPHYFKDQEMRAADFVSNEVAVWRSVADGNLKHLRADVARLLSLNRELEVHAGTHGVASLRGADNKRVELYLSAARRFPVPLYVWTAVVDPVSHAGLALVLLNDPFVAVSEIREAVFCDSMCGRAAWLRELHRNRHYEVPLYGLVFCCELHNFTRTVPELPAALVQSVRRNEEGMLLGDFA</sequence>
<gene>
    <name evidence="2" type="ORF">CHILSU_LOCUS1678</name>
</gene>
<dbReference type="InterPro" id="IPR044929">
    <property type="entry name" value="DNA/RNA_non-sp_Endonuclease_sf"/>
</dbReference>